<evidence type="ECO:0000259" key="10">
    <source>
        <dbReference type="PROSITE" id="PS51384"/>
    </source>
</evidence>
<dbReference type="RefSeq" id="WP_345532728.1">
    <property type="nucleotide sequence ID" value="NZ_BAABLD010000008.1"/>
</dbReference>
<dbReference type="InterPro" id="IPR001041">
    <property type="entry name" value="2Fe-2S_ferredoxin-type"/>
</dbReference>
<keyword evidence="2" id="KW-0285">Flavoprotein</keyword>
<protein>
    <submittedName>
        <fullName evidence="11">PDR/VanB family oxidoreductase</fullName>
    </submittedName>
</protein>
<comment type="cofactor">
    <cofactor evidence="1">
        <name>FMN</name>
        <dbReference type="ChEBI" id="CHEBI:58210"/>
    </cofactor>
</comment>
<comment type="caution">
    <text evidence="11">The sequence shown here is derived from an EMBL/GenBank/DDBJ whole genome shotgun (WGS) entry which is preliminary data.</text>
</comment>
<dbReference type="SUPFAM" id="SSF54292">
    <property type="entry name" value="2Fe-2S ferredoxin-like"/>
    <property type="match status" value="1"/>
</dbReference>
<accession>A0ABP9QPI1</accession>
<dbReference type="InterPro" id="IPR054582">
    <property type="entry name" value="DmmA-like_N"/>
</dbReference>
<sequence length="329" mass="34524">MTQTMIRATIRSIRIEADDIRSFELVSSDGTPLPAWQPGAHVQVALPGGPGKTLQRAYSLCNHVGEAGCYRIAVKREPASRGGSRAMHALQVGDSVEISAPRNLFELDPAAQRHVLIAGGIGITPLYAMFNALRGVAACELHYFVRSAAHAAFVDRLGDQIKLHAGLDANQTASALAAIVQPHASDSRTTFYTCGPAAFMAAVEAALTAAGIPLTQLRSERFGAEPQPASANEAGSGGSNKGEFRIVFARSGIEAEVPAGTPIIEVARACGVDIPTSCEQGVCGACLSDVLEGAPEHHDGYLSDAERASGRIMLPCVSRCVGTRLVLDR</sequence>
<evidence type="ECO:0000256" key="5">
    <source>
        <dbReference type="ARBA" id="ARBA00022723"/>
    </source>
</evidence>
<feature type="domain" description="FAD-binding FR-type" evidence="10">
    <location>
        <begin position="3"/>
        <end position="108"/>
    </location>
</feature>
<dbReference type="EMBL" id="BAABLD010000008">
    <property type="protein sequence ID" value="GAA5164835.1"/>
    <property type="molecule type" value="Genomic_DNA"/>
</dbReference>
<evidence type="ECO:0000256" key="4">
    <source>
        <dbReference type="ARBA" id="ARBA00022714"/>
    </source>
</evidence>
<dbReference type="PRINTS" id="PR00409">
    <property type="entry name" value="PHDIOXRDTASE"/>
</dbReference>
<evidence type="ECO:0000313" key="12">
    <source>
        <dbReference type="Proteomes" id="UP001500547"/>
    </source>
</evidence>
<dbReference type="PANTHER" id="PTHR47354:SF1">
    <property type="entry name" value="CARNITINE MONOOXYGENASE REDUCTASE SUBUNIT"/>
    <property type="match status" value="1"/>
</dbReference>
<dbReference type="SUPFAM" id="SSF63380">
    <property type="entry name" value="Riboflavin synthase domain-like"/>
    <property type="match status" value="1"/>
</dbReference>
<keyword evidence="8" id="KW-0411">Iron-sulfur</keyword>
<dbReference type="Proteomes" id="UP001500547">
    <property type="component" value="Unassembled WGS sequence"/>
</dbReference>
<dbReference type="CDD" id="cd00207">
    <property type="entry name" value="fer2"/>
    <property type="match status" value="1"/>
</dbReference>
<dbReference type="Gene3D" id="3.40.50.80">
    <property type="entry name" value="Nucleotide-binding domain of ferredoxin-NADP reductase (FNR) module"/>
    <property type="match status" value="1"/>
</dbReference>
<dbReference type="Gene3D" id="2.40.30.10">
    <property type="entry name" value="Translation factors"/>
    <property type="match status" value="1"/>
</dbReference>
<dbReference type="CDD" id="cd06185">
    <property type="entry name" value="PDR_like"/>
    <property type="match status" value="1"/>
</dbReference>
<keyword evidence="12" id="KW-1185">Reference proteome</keyword>
<evidence type="ECO:0000256" key="8">
    <source>
        <dbReference type="ARBA" id="ARBA00023014"/>
    </source>
</evidence>
<dbReference type="PROSITE" id="PS51384">
    <property type="entry name" value="FAD_FR"/>
    <property type="match status" value="1"/>
</dbReference>
<evidence type="ECO:0000313" key="11">
    <source>
        <dbReference type="EMBL" id="GAA5164835.1"/>
    </source>
</evidence>
<keyword evidence="6" id="KW-0560">Oxidoreductase</keyword>
<organism evidence="11 12">
    <name type="scientific">Viridibacterium curvum</name>
    <dbReference type="NCBI Taxonomy" id="1101404"/>
    <lineage>
        <taxon>Bacteria</taxon>
        <taxon>Pseudomonadati</taxon>
        <taxon>Pseudomonadota</taxon>
        <taxon>Betaproteobacteria</taxon>
        <taxon>Rhodocyclales</taxon>
        <taxon>Rhodocyclaceae</taxon>
        <taxon>Viridibacterium</taxon>
    </lineage>
</organism>
<feature type="domain" description="2Fe-2S ferredoxin-type" evidence="9">
    <location>
        <begin position="244"/>
        <end position="329"/>
    </location>
</feature>
<dbReference type="InterPro" id="IPR017927">
    <property type="entry name" value="FAD-bd_FR_type"/>
</dbReference>
<gene>
    <name evidence="11" type="ORF">GCM10025770_19410</name>
</gene>
<dbReference type="InterPro" id="IPR006058">
    <property type="entry name" value="2Fe2S_fd_BS"/>
</dbReference>
<name>A0ABP9QPI1_9RHOO</name>
<keyword evidence="7" id="KW-0408">Iron</keyword>
<dbReference type="PANTHER" id="PTHR47354">
    <property type="entry name" value="NADH OXIDOREDUCTASE HCR"/>
    <property type="match status" value="1"/>
</dbReference>
<evidence type="ECO:0000256" key="1">
    <source>
        <dbReference type="ARBA" id="ARBA00001917"/>
    </source>
</evidence>
<dbReference type="InterPro" id="IPR012675">
    <property type="entry name" value="Beta-grasp_dom_sf"/>
</dbReference>
<evidence type="ECO:0000259" key="9">
    <source>
        <dbReference type="PROSITE" id="PS51085"/>
    </source>
</evidence>
<dbReference type="Pfam" id="PF00111">
    <property type="entry name" value="Fer2"/>
    <property type="match status" value="1"/>
</dbReference>
<reference evidence="12" key="1">
    <citation type="journal article" date="2019" name="Int. J. Syst. Evol. Microbiol.">
        <title>The Global Catalogue of Microorganisms (GCM) 10K type strain sequencing project: providing services to taxonomists for standard genome sequencing and annotation.</title>
        <authorList>
            <consortium name="The Broad Institute Genomics Platform"/>
            <consortium name="The Broad Institute Genome Sequencing Center for Infectious Disease"/>
            <person name="Wu L."/>
            <person name="Ma J."/>
        </authorList>
    </citation>
    <scope>NUCLEOTIDE SEQUENCE [LARGE SCALE GENOMIC DNA]</scope>
    <source>
        <strain evidence="12">JCM 18715</strain>
    </source>
</reference>
<dbReference type="InterPro" id="IPR039261">
    <property type="entry name" value="FNR_nucleotide-bd"/>
</dbReference>
<proteinExistence type="predicted"/>
<dbReference type="InterPro" id="IPR017938">
    <property type="entry name" value="Riboflavin_synthase-like_b-brl"/>
</dbReference>
<evidence type="ECO:0000256" key="7">
    <source>
        <dbReference type="ARBA" id="ARBA00023004"/>
    </source>
</evidence>
<dbReference type="PROSITE" id="PS00197">
    <property type="entry name" value="2FE2S_FER_1"/>
    <property type="match status" value="1"/>
</dbReference>
<keyword evidence="5" id="KW-0479">Metal-binding</keyword>
<dbReference type="InterPro" id="IPR050415">
    <property type="entry name" value="MRET"/>
</dbReference>
<evidence type="ECO:0000256" key="6">
    <source>
        <dbReference type="ARBA" id="ARBA00023002"/>
    </source>
</evidence>
<keyword evidence="3" id="KW-0288">FMN</keyword>
<keyword evidence="4" id="KW-0001">2Fe-2S</keyword>
<dbReference type="SUPFAM" id="SSF52343">
    <property type="entry name" value="Ferredoxin reductase-like, C-terminal NADP-linked domain"/>
    <property type="match status" value="1"/>
</dbReference>
<evidence type="ECO:0000256" key="3">
    <source>
        <dbReference type="ARBA" id="ARBA00022643"/>
    </source>
</evidence>
<dbReference type="Gene3D" id="3.10.20.30">
    <property type="match status" value="1"/>
</dbReference>
<evidence type="ECO:0000256" key="2">
    <source>
        <dbReference type="ARBA" id="ARBA00022630"/>
    </source>
</evidence>
<dbReference type="InterPro" id="IPR036010">
    <property type="entry name" value="2Fe-2S_ferredoxin-like_sf"/>
</dbReference>
<dbReference type="Pfam" id="PF22290">
    <property type="entry name" value="DmmA-like_N"/>
    <property type="match status" value="1"/>
</dbReference>
<dbReference type="PROSITE" id="PS51085">
    <property type="entry name" value="2FE2S_FER_2"/>
    <property type="match status" value="1"/>
</dbReference>